<proteinExistence type="predicted"/>
<keyword evidence="3" id="KW-1185">Reference proteome</keyword>
<reference evidence="2 3" key="1">
    <citation type="submission" date="2016-10" db="EMBL/GenBank/DDBJ databases">
        <authorList>
            <person name="de Groot N.N."/>
        </authorList>
    </citation>
    <scope>NUCLEOTIDE SEQUENCE [LARGE SCALE GENOMIC DNA]</scope>
    <source>
        <strain evidence="2 3">DSM 26915</strain>
    </source>
</reference>
<protein>
    <recommendedName>
        <fullName evidence="4">Glyceraldehyde-3-phosphate dehydrogenase</fullName>
    </recommendedName>
</protein>
<dbReference type="AlphaFoldDB" id="A0A1H5WVU4"/>
<name>A0A1H5WVU4_9RHOB</name>
<organism evidence="2 3">
    <name type="scientific">Thalassococcus halodurans</name>
    <dbReference type="NCBI Taxonomy" id="373675"/>
    <lineage>
        <taxon>Bacteria</taxon>
        <taxon>Pseudomonadati</taxon>
        <taxon>Pseudomonadota</taxon>
        <taxon>Alphaproteobacteria</taxon>
        <taxon>Rhodobacterales</taxon>
        <taxon>Roseobacteraceae</taxon>
        <taxon>Thalassococcus</taxon>
    </lineage>
</organism>
<evidence type="ECO:0000256" key="1">
    <source>
        <dbReference type="SAM" id="Phobius"/>
    </source>
</evidence>
<dbReference type="Proteomes" id="UP000236752">
    <property type="component" value="Unassembled WGS sequence"/>
</dbReference>
<dbReference type="EMBL" id="FNUZ01000002">
    <property type="protein sequence ID" value="SEG03621.1"/>
    <property type="molecule type" value="Genomic_DNA"/>
</dbReference>
<evidence type="ECO:0000313" key="3">
    <source>
        <dbReference type="Proteomes" id="UP000236752"/>
    </source>
</evidence>
<gene>
    <name evidence="2" type="ORF">SAMN04488045_1616</name>
</gene>
<dbReference type="RefSeq" id="WP_200813182.1">
    <property type="nucleotide sequence ID" value="NZ_FNUZ01000002.1"/>
</dbReference>
<accession>A0A1H5WVU4</accession>
<sequence>MTNTIAVYLGIGLLLAVGADYLFYGPEHLLFLAKKGIDLLDWVAVWR</sequence>
<keyword evidence="1" id="KW-1133">Transmembrane helix</keyword>
<evidence type="ECO:0000313" key="2">
    <source>
        <dbReference type="EMBL" id="SEG03621.1"/>
    </source>
</evidence>
<keyword evidence="1" id="KW-0812">Transmembrane</keyword>
<keyword evidence="1" id="KW-0472">Membrane</keyword>
<feature type="transmembrane region" description="Helical" evidence="1">
    <location>
        <begin position="6"/>
        <end position="24"/>
    </location>
</feature>
<evidence type="ECO:0008006" key="4">
    <source>
        <dbReference type="Google" id="ProtNLM"/>
    </source>
</evidence>